<accession>A0A9W9T7I7</accession>
<sequence length="89" mass="9541">MPAITPWKASMDANGSNGHLGGQEHLSSFFPSRTAVIPPNQTGTEPTRRQPLPTLILPSGSVDRMPAAPPRTICPIRVPQCDDVLEPDT</sequence>
<protein>
    <submittedName>
        <fullName evidence="2">Uncharacterized protein</fullName>
    </submittedName>
</protein>
<dbReference type="GeneID" id="83178218"/>
<feature type="region of interest" description="Disordered" evidence="1">
    <location>
        <begin position="1"/>
        <end position="74"/>
    </location>
</feature>
<keyword evidence="3" id="KW-1185">Reference proteome</keyword>
<evidence type="ECO:0000313" key="3">
    <source>
        <dbReference type="Proteomes" id="UP001150904"/>
    </source>
</evidence>
<dbReference type="EMBL" id="JAPQKR010000008">
    <property type="protein sequence ID" value="KAJ5212209.1"/>
    <property type="molecule type" value="Genomic_DNA"/>
</dbReference>
<organism evidence="2 3">
    <name type="scientific">Penicillium cinerascens</name>
    <dbReference type="NCBI Taxonomy" id="70096"/>
    <lineage>
        <taxon>Eukaryota</taxon>
        <taxon>Fungi</taxon>
        <taxon>Dikarya</taxon>
        <taxon>Ascomycota</taxon>
        <taxon>Pezizomycotina</taxon>
        <taxon>Eurotiomycetes</taxon>
        <taxon>Eurotiomycetidae</taxon>
        <taxon>Eurotiales</taxon>
        <taxon>Aspergillaceae</taxon>
        <taxon>Penicillium</taxon>
    </lineage>
</organism>
<evidence type="ECO:0000256" key="1">
    <source>
        <dbReference type="SAM" id="MobiDB-lite"/>
    </source>
</evidence>
<comment type="caution">
    <text evidence="2">The sequence shown here is derived from an EMBL/GenBank/DDBJ whole genome shotgun (WGS) entry which is preliminary data.</text>
</comment>
<evidence type="ECO:0000313" key="2">
    <source>
        <dbReference type="EMBL" id="KAJ5212209.1"/>
    </source>
</evidence>
<reference evidence="2" key="1">
    <citation type="submission" date="2022-12" db="EMBL/GenBank/DDBJ databases">
        <authorList>
            <person name="Petersen C."/>
        </authorList>
    </citation>
    <scope>NUCLEOTIDE SEQUENCE</scope>
    <source>
        <strain evidence="2">IBT 15544</strain>
    </source>
</reference>
<proteinExistence type="predicted"/>
<dbReference type="Proteomes" id="UP001150904">
    <property type="component" value="Unassembled WGS sequence"/>
</dbReference>
<dbReference type="RefSeq" id="XP_058310379.1">
    <property type="nucleotide sequence ID" value="XM_058450917.1"/>
</dbReference>
<dbReference type="AlphaFoldDB" id="A0A9W9T7I7"/>
<gene>
    <name evidence="2" type="ORF">N7498_003855</name>
</gene>
<name>A0A9W9T7I7_9EURO</name>
<reference evidence="2" key="2">
    <citation type="journal article" date="2023" name="IMA Fungus">
        <title>Comparative genomic study of the Penicillium genus elucidates a diverse pangenome and 15 lateral gene transfer events.</title>
        <authorList>
            <person name="Petersen C."/>
            <person name="Sorensen T."/>
            <person name="Nielsen M.R."/>
            <person name="Sondergaard T.E."/>
            <person name="Sorensen J.L."/>
            <person name="Fitzpatrick D.A."/>
            <person name="Frisvad J.C."/>
            <person name="Nielsen K.L."/>
        </authorList>
    </citation>
    <scope>NUCLEOTIDE SEQUENCE</scope>
    <source>
        <strain evidence="2">IBT 15544</strain>
    </source>
</reference>